<dbReference type="Proteomes" id="UP000790709">
    <property type="component" value="Unassembled WGS sequence"/>
</dbReference>
<dbReference type="EMBL" id="MU266391">
    <property type="protein sequence ID" value="KAH7925972.1"/>
    <property type="molecule type" value="Genomic_DNA"/>
</dbReference>
<name>A0ACB8BKE8_9AGAM</name>
<keyword evidence="2" id="KW-1185">Reference proteome</keyword>
<evidence type="ECO:0000313" key="1">
    <source>
        <dbReference type="EMBL" id="KAH7925972.1"/>
    </source>
</evidence>
<gene>
    <name evidence="1" type="ORF">BV22DRAFT_1046382</name>
</gene>
<sequence>MAPVPTYASTSTTADVISGLKESLIAQRAPALPRTLHDVLSQAAERYPSHELGFITSSAHDSSIQTKTFSAFNQYVRSLARAMAAWNKPAGSVIVVYLTEHEDNMAAVWACLLAGYVPCLQPALSAQQAHKEGHVAHIKNLFSSATWLTSEAGAEQVNSISGLDIHLLSELKASAESCAVSDEWVAHEAQADDEAILFLTSGSTGFSKAVEYVPSGSVSSVDVFYAIPLRGSKSDWLNNQLKPWAGFSRGEPSYTDVPGQHYTLMDFDHVPQFQKIFRARLEARGL</sequence>
<evidence type="ECO:0000313" key="2">
    <source>
        <dbReference type="Proteomes" id="UP000790709"/>
    </source>
</evidence>
<proteinExistence type="predicted"/>
<organism evidence="1 2">
    <name type="scientific">Leucogyrophana mollusca</name>
    <dbReference type="NCBI Taxonomy" id="85980"/>
    <lineage>
        <taxon>Eukaryota</taxon>
        <taxon>Fungi</taxon>
        <taxon>Dikarya</taxon>
        <taxon>Basidiomycota</taxon>
        <taxon>Agaricomycotina</taxon>
        <taxon>Agaricomycetes</taxon>
        <taxon>Agaricomycetidae</taxon>
        <taxon>Boletales</taxon>
        <taxon>Boletales incertae sedis</taxon>
        <taxon>Leucogyrophana</taxon>
    </lineage>
</organism>
<comment type="caution">
    <text evidence="1">The sequence shown here is derived from an EMBL/GenBank/DDBJ whole genome shotgun (WGS) entry which is preliminary data.</text>
</comment>
<reference evidence="1" key="1">
    <citation type="journal article" date="2021" name="New Phytol.">
        <title>Evolutionary innovations through gain and loss of genes in the ectomycorrhizal Boletales.</title>
        <authorList>
            <person name="Wu G."/>
            <person name="Miyauchi S."/>
            <person name="Morin E."/>
            <person name="Kuo A."/>
            <person name="Drula E."/>
            <person name="Varga T."/>
            <person name="Kohler A."/>
            <person name="Feng B."/>
            <person name="Cao Y."/>
            <person name="Lipzen A."/>
            <person name="Daum C."/>
            <person name="Hundley H."/>
            <person name="Pangilinan J."/>
            <person name="Johnson J."/>
            <person name="Barry K."/>
            <person name="LaButti K."/>
            <person name="Ng V."/>
            <person name="Ahrendt S."/>
            <person name="Min B."/>
            <person name="Choi I.G."/>
            <person name="Park H."/>
            <person name="Plett J.M."/>
            <person name="Magnuson J."/>
            <person name="Spatafora J.W."/>
            <person name="Nagy L.G."/>
            <person name="Henrissat B."/>
            <person name="Grigoriev I.V."/>
            <person name="Yang Z.L."/>
            <person name="Xu J."/>
            <person name="Martin F.M."/>
        </authorList>
    </citation>
    <scope>NUCLEOTIDE SEQUENCE</scope>
    <source>
        <strain evidence="1">KUC20120723A-06</strain>
    </source>
</reference>
<protein>
    <submittedName>
        <fullName evidence="1">Acetyl-CoA synthetase-like protein</fullName>
    </submittedName>
</protein>
<accession>A0ACB8BKE8</accession>